<keyword evidence="4" id="KW-1185">Reference proteome</keyword>
<dbReference type="PANTHER" id="PTHR12149">
    <property type="entry name" value="FRUCTOSAMINE 3 KINASE-RELATED PROTEIN"/>
    <property type="match status" value="1"/>
</dbReference>
<dbReference type="InterPro" id="IPR011009">
    <property type="entry name" value="Kinase-like_dom_sf"/>
</dbReference>
<evidence type="ECO:0000313" key="4">
    <source>
        <dbReference type="Proteomes" id="UP001497623"/>
    </source>
</evidence>
<proteinExistence type="predicted"/>
<organism evidence="3 4">
    <name type="scientific">Meganyctiphanes norvegica</name>
    <name type="common">Northern krill</name>
    <name type="synonym">Thysanopoda norvegica</name>
    <dbReference type="NCBI Taxonomy" id="48144"/>
    <lineage>
        <taxon>Eukaryota</taxon>
        <taxon>Metazoa</taxon>
        <taxon>Ecdysozoa</taxon>
        <taxon>Arthropoda</taxon>
        <taxon>Crustacea</taxon>
        <taxon>Multicrustacea</taxon>
        <taxon>Malacostraca</taxon>
        <taxon>Eumalacostraca</taxon>
        <taxon>Eucarida</taxon>
        <taxon>Euphausiacea</taxon>
        <taxon>Euphausiidae</taxon>
        <taxon>Meganyctiphanes</taxon>
    </lineage>
</organism>
<evidence type="ECO:0000256" key="2">
    <source>
        <dbReference type="ARBA" id="ARBA00048655"/>
    </source>
</evidence>
<dbReference type="Gene3D" id="3.90.1200.10">
    <property type="match status" value="1"/>
</dbReference>
<feature type="non-terminal residue" evidence="3">
    <location>
        <position position="292"/>
    </location>
</feature>
<reference evidence="3 4" key="1">
    <citation type="submission" date="2024-05" db="EMBL/GenBank/DDBJ databases">
        <authorList>
            <person name="Wallberg A."/>
        </authorList>
    </citation>
    <scope>NUCLEOTIDE SEQUENCE [LARGE SCALE GENOMIC DNA]</scope>
</reference>
<dbReference type="PANTHER" id="PTHR12149:SF8">
    <property type="entry name" value="PROTEIN-RIBULOSAMINE 3-KINASE"/>
    <property type="match status" value="1"/>
</dbReference>
<sequence>MIETYKILTASRLKRKSNKGGGCVNLQKLFKVKKAYIFFKYMNLKIKVKDFYAYNRLQEIAETTGIHTIILHAIYDQAAAKGILIFDMQELCNFQFKSSSFVSVPLECVHLGHVRLQAHFGYNRTASREQNTQFVYDISNNRNDSIFKEMVAVKSLVQEEMSLFNRSYGDREAQELWSHLQLKIPQFFTGIEVKPSLLHGDLWSGNASQTNDGPVIFDPASFYGHHEYDLAISGMFGGFSRSFWDGYHNVIPKERYWNERHKLYKLFHNLNHWNHFGSGYRGGSLQIMRDLC</sequence>
<comment type="caution">
    <text evidence="3">The sequence shown here is derived from an EMBL/GenBank/DDBJ whole genome shotgun (WGS) entry which is preliminary data.</text>
</comment>
<accession>A0AAV2Q669</accession>
<evidence type="ECO:0000313" key="3">
    <source>
        <dbReference type="EMBL" id="CAL4073255.1"/>
    </source>
</evidence>
<dbReference type="InterPro" id="IPR016477">
    <property type="entry name" value="Fructo-/Ketosamine-3-kinase"/>
</dbReference>
<dbReference type="SUPFAM" id="SSF56112">
    <property type="entry name" value="Protein kinase-like (PK-like)"/>
    <property type="match status" value="1"/>
</dbReference>
<dbReference type="Proteomes" id="UP001497623">
    <property type="component" value="Unassembled WGS sequence"/>
</dbReference>
<dbReference type="EC" id="2.7.1.172" evidence="1"/>
<gene>
    <name evidence="3" type="ORF">MNOR_LOCUS9069</name>
</gene>
<protein>
    <recommendedName>
        <fullName evidence="1">protein-ribulosamine 3-kinase</fullName>
        <ecNumber evidence="1">2.7.1.172</ecNumber>
    </recommendedName>
</protein>
<comment type="catalytic activity">
    <reaction evidence="2">
        <text>N(6)-D-ribulosyl-L-lysyl-[protein] + ATP = N(6)-(3-O-phospho-D-ribulosyl)-L-lysyl-[protein] + ADP + H(+)</text>
        <dbReference type="Rhea" id="RHEA:48432"/>
        <dbReference type="Rhea" id="RHEA-COMP:12103"/>
        <dbReference type="Rhea" id="RHEA-COMP:12104"/>
        <dbReference type="ChEBI" id="CHEBI:15378"/>
        <dbReference type="ChEBI" id="CHEBI:30616"/>
        <dbReference type="ChEBI" id="CHEBI:90418"/>
        <dbReference type="ChEBI" id="CHEBI:90420"/>
        <dbReference type="ChEBI" id="CHEBI:456216"/>
        <dbReference type="EC" id="2.7.1.172"/>
    </reaction>
    <physiologicalReaction direction="left-to-right" evidence="2">
        <dbReference type="Rhea" id="RHEA:48433"/>
    </physiologicalReaction>
</comment>
<dbReference type="Pfam" id="PF03881">
    <property type="entry name" value="Fructosamin_kin"/>
    <property type="match status" value="1"/>
</dbReference>
<evidence type="ECO:0000256" key="1">
    <source>
        <dbReference type="ARBA" id="ARBA00011961"/>
    </source>
</evidence>
<dbReference type="EMBL" id="CAXKWB010004307">
    <property type="protein sequence ID" value="CAL4073255.1"/>
    <property type="molecule type" value="Genomic_DNA"/>
</dbReference>
<dbReference type="GO" id="GO:0102193">
    <property type="term" value="F:protein-ribulosamine 3-kinase activity"/>
    <property type="evidence" value="ECO:0007669"/>
    <property type="project" value="UniProtKB-EC"/>
</dbReference>
<dbReference type="PIRSF" id="PIRSF006221">
    <property type="entry name" value="Ketosamine-3-kinase"/>
    <property type="match status" value="1"/>
</dbReference>
<name>A0AAV2Q669_MEGNR</name>
<dbReference type="AlphaFoldDB" id="A0AAV2Q669"/>